<keyword evidence="3" id="KW-1185">Reference proteome</keyword>
<organism evidence="2 3">
    <name type="scientific">Smittium mucronatum</name>
    <dbReference type="NCBI Taxonomy" id="133383"/>
    <lineage>
        <taxon>Eukaryota</taxon>
        <taxon>Fungi</taxon>
        <taxon>Fungi incertae sedis</taxon>
        <taxon>Zoopagomycota</taxon>
        <taxon>Kickxellomycotina</taxon>
        <taxon>Harpellomycetes</taxon>
        <taxon>Harpellales</taxon>
        <taxon>Legeriomycetaceae</taxon>
        <taxon>Smittium</taxon>
    </lineage>
</organism>
<feature type="region of interest" description="Disordered" evidence="1">
    <location>
        <begin position="228"/>
        <end position="279"/>
    </location>
</feature>
<gene>
    <name evidence="2" type="ORF">AYI68_g6966</name>
</gene>
<evidence type="ECO:0000313" key="3">
    <source>
        <dbReference type="Proteomes" id="UP000187455"/>
    </source>
</evidence>
<dbReference type="AlphaFoldDB" id="A0A1R0GQ26"/>
<reference evidence="2 3" key="1">
    <citation type="journal article" date="2016" name="Mol. Biol. Evol.">
        <title>Genome-Wide Survey of Gut Fungi (Harpellales) Reveals the First Horizontally Transferred Ubiquitin Gene from a Mosquito Host.</title>
        <authorList>
            <person name="Wang Y."/>
            <person name="White M.M."/>
            <person name="Kvist S."/>
            <person name="Moncalvo J.M."/>
        </authorList>
    </citation>
    <scope>NUCLEOTIDE SEQUENCE [LARGE SCALE GENOMIC DNA]</scope>
    <source>
        <strain evidence="2 3">ALG-7-W6</strain>
    </source>
</reference>
<accession>A0A1R0GQ26</accession>
<protein>
    <submittedName>
        <fullName evidence="2">Uncharacterized protein</fullName>
    </submittedName>
</protein>
<evidence type="ECO:0000256" key="1">
    <source>
        <dbReference type="SAM" id="MobiDB-lite"/>
    </source>
</evidence>
<evidence type="ECO:0000313" key="2">
    <source>
        <dbReference type="EMBL" id="OLY78976.1"/>
    </source>
</evidence>
<sequence length="616" mass="68495">MSRYPVEDEYKRTSSIVNVEQKKLFDPVEGQLRPLSELRSRGFKARSSKPTKNEKNGKVDRSGGTQTNKKSNNPNQLEFPKSPAKKVGKDAGYEGINHITPRSSRYQPPDLEQLGLTDKSLISKSIDQLSISDPRNAARYGGTSRVSELRFGNLGSVQNVKLLESSYNLNMMSRCFSLLKPESSLRTDKIVPFASENISSNLVISNFGRSSVGKSTLMSLIIDPDCTSHSNPSKNVPTDPISASFAKNNTNPKTNSQKIRKDKSGVTSRESSGNQIFKINDSGSSSNDVGCFINPLTGMTYLDFPPIFSDINTKKSSNNSSRSSNNNRRTQSTYSKYDLLTTISNIIWSDLILVVIEYNPSTGSDDELVGLLIEAKNAVFEIQKTSRFHQTFTLPKLILIYQTFQSCALENHKALCRRIVEDFCIDSKNSPIEEVLTKSGFVVENVFVLPKLFSNNLSNPTALKNFTISPLETILDEVDIKNEFMNSPGQGNINYYSNLSQFWFNLAANNNIDPFTKKNSTNSSSLMPTFTTRKRAQLNASSKANSMDSLDKVLALINSVKKPVQSSSEFADSETNLEGYYASESENKGQEISLSGWLDFVTITFESIKSFVDSKY</sequence>
<feature type="compositionally biased region" description="Polar residues" evidence="1">
    <location>
        <begin position="265"/>
        <end position="279"/>
    </location>
</feature>
<feature type="compositionally biased region" description="Basic and acidic residues" evidence="1">
    <location>
        <begin position="51"/>
        <end position="61"/>
    </location>
</feature>
<feature type="compositionally biased region" description="Polar residues" evidence="1">
    <location>
        <begin position="245"/>
        <end position="257"/>
    </location>
</feature>
<proteinExistence type="predicted"/>
<feature type="region of interest" description="Disordered" evidence="1">
    <location>
        <begin position="22"/>
        <end position="109"/>
    </location>
</feature>
<comment type="caution">
    <text evidence="2">The sequence shown here is derived from an EMBL/GenBank/DDBJ whole genome shotgun (WGS) entry which is preliminary data.</text>
</comment>
<dbReference type="Proteomes" id="UP000187455">
    <property type="component" value="Unassembled WGS sequence"/>
</dbReference>
<dbReference type="EMBL" id="LSSL01005185">
    <property type="protein sequence ID" value="OLY78976.1"/>
    <property type="molecule type" value="Genomic_DNA"/>
</dbReference>
<feature type="compositionally biased region" description="Polar residues" evidence="1">
    <location>
        <begin position="63"/>
        <end position="76"/>
    </location>
</feature>
<name>A0A1R0GQ26_9FUNG</name>